<sequence length="176" mass="19607">MRRHIIGSVVLGVTAAVFALNAWMHTFATIQDKGYQIGNVFICAVVFIVAFIDGVIEGIMRRVETRSYFMATALAAVLVAAISIVGTRYRINATKHYLAKTYATLAANGPPFPSELPDLVHGTSIDLISHGYWVAEDRKLFEVYYHDGSDSFTKVYPTGQWDWRSNKYAGPDSEHE</sequence>
<evidence type="ECO:0000313" key="2">
    <source>
        <dbReference type="EMBL" id="TWU13220.1"/>
    </source>
</evidence>
<dbReference type="EMBL" id="SJPP01000001">
    <property type="protein sequence ID" value="TWU13220.1"/>
    <property type="molecule type" value="Genomic_DNA"/>
</dbReference>
<gene>
    <name evidence="2" type="ORF">CA54_20520</name>
</gene>
<dbReference type="Proteomes" id="UP000320735">
    <property type="component" value="Unassembled WGS sequence"/>
</dbReference>
<keyword evidence="1" id="KW-1133">Transmembrane helix</keyword>
<protein>
    <submittedName>
        <fullName evidence="2">Uncharacterized protein</fullName>
    </submittedName>
</protein>
<evidence type="ECO:0000256" key="1">
    <source>
        <dbReference type="SAM" id="Phobius"/>
    </source>
</evidence>
<reference evidence="2 3" key="1">
    <citation type="submission" date="2019-02" db="EMBL/GenBank/DDBJ databases">
        <title>Deep-cultivation of Planctomycetes and their phenomic and genomic characterization uncovers novel biology.</title>
        <authorList>
            <person name="Wiegand S."/>
            <person name="Jogler M."/>
            <person name="Boedeker C."/>
            <person name="Pinto D."/>
            <person name="Vollmers J."/>
            <person name="Rivas-Marin E."/>
            <person name="Kohn T."/>
            <person name="Peeters S.H."/>
            <person name="Heuer A."/>
            <person name="Rast P."/>
            <person name="Oberbeckmann S."/>
            <person name="Bunk B."/>
            <person name="Jeske O."/>
            <person name="Meyerdierks A."/>
            <person name="Storesund J.E."/>
            <person name="Kallscheuer N."/>
            <person name="Luecker S."/>
            <person name="Lage O.M."/>
            <person name="Pohl T."/>
            <person name="Merkel B.J."/>
            <person name="Hornburger P."/>
            <person name="Mueller R.-W."/>
            <person name="Bruemmer F."/>
            <person name="Labrenz M."/>
            <person name="Spormann A.M."/>
            <person name="Op Den Camp H."/>
            <person name="Overmann J."/>
            <person name="Amann R."/>
            <person name="Jetten M.S.M."/>
            <person name="Mascher T."/>
            <person name="Medema M.H."/>
            <person name="Devos D.P."/>
            <person name="Kaster A.-K."/>
            <person name="Ovreas L."/>
            <person name="Rohde M."/>
            <person name="Galperin M.Y."/>
            <person name="Jogler C."/>
        </authorList>
    </citation>
    <scope>NUCLEOTIDE SEQUENCE [LARGE SCALE GENOMIC DNA]</scope>
    <source>
        <strain evidence="2 3">CA54</strain>
    </source>
</reference>
<name>A0A5C6BM60_9PLAN</name>
<dbReference type="RefSeq" id="WP_146370579.1">
    <property type="nucleotide sequence ID" value="NZ_SJPP01000001.1"/>
</dbReference>
<feature type="transmembrane region" description="Helical" evidence="1">
    <location>
        <begin position="68"/>
        <end position="86"/>
    </location>
</feature>
<organism evidence="2 3">
    <name type="scientific">Symmachiella macrocystis</name>
    <dbReference type="NCBI Taxonomy" id="2527985"/>
    <lineage>
        <taxon>Bacteria</taxon>
        <taxon>Pseudomonadati</taxon>
        <taxon>Planctomycetota</taxon>
        <taxon>Planctomycetia</taxon>
        <taxon>Planctomycetales</taxon>
        <taxon>Planctomycetaceae</taxon>
        <taxon>Symmachiella</taxon>
    </lineage>
</organism>
<keyword evidence="3" id="KW-1185">Reference proteome</keyword>
<evidence type="ECO:0000313" key="3">
    <source>
        <dbReference type="Proteomes" id="UP000320735"/>
    </source>
</evidence>
<keyword evidence="1" id="KW-0472">Membrane</keyword>
<comment type="caution">
    <text evidence="2">The sequence shown here is derived from an EMBL/GenBank/DDBJ whole genome shotgun (WGS) entry which is preliminary data.</text>
</comment>
<dbReference type="AlphaFoldDB" id="A0A5C6BM60"/>
<keyword evidence="1" id="KW-0812">Transmembrane</keyword>
<accession>A0A5C6BM60</accession>
<feature type="transmembrane region" description="Helical" evidence="1">
    <location>
        <begin position="35"/>
        <end position="56"/>
    </location>
</feature>
<proteinExistence type="predicted"/>